<keyword evidence="2" id="KW-1133">Transmembrane helix</keyword>
<sequence>MSSSRRIRRTGIAVMASLAMTLTPIAVVAPASAADTLATSGSTTSTGGLSFVKVSDASTDLGDGNRVMVTTPQGILLPGGSSWSPSLFRWSYDLVGAEIKDENIYDRGFVAAEAGGGSVVTVLSGKVYRYAVTDSGLSEQGTELAVLPGGEPYVSGVAVGTDGSIAVTWYTDEGTISDSVRTGHVMVIGADGEKTVTDFPDLATLYPGKKVGKAALGDYGGSVNRLKALSDGSFIFYSNNIGSGRGEDNRDANQPLHITVTGTATEVSAFQQGDQIAQPASENSGNGVGSFYTNTDDGSVAFWNYYATDPTMGRVNRLFVMHYADGELTPTALNGEVADLDGKNIGGIVTRGGKAYVYTVSDSLIHTFDLATGTREATFDLNSADEVTIPEDSNHTTVTNKLAIYGDDLYVVAPAEKTSWRDSGQMIKLAMPPVQSPDTGTQSPVTEDTSPAELSWISRSPDTEDLEPSDKYTLGVLADGLFAGTGSWSTDEFFLDKNLAATKIADDKVAEFDRAVFDKATSTLYTTEGTTISKRVIGDTTIGEETVIAELTAPADSDFNYQITGLALQPTGQLAVTYVHDTGGWADGTRHGHVLIVDADGMKKTVDFPGYQDLFGREDVNKNALGGGSTGFPNHLLAMADGSYILWGNSLQDGQSEENPTTAVGAVHIVPTADGAEITEIKGYTAPAENPNNYVKTMYSNPASGYVAMFNNRATNDSGSAAPLLYISKYMDGKLVPTAVNGDVSDMVGGIGGVVTRGDNAYVFDWKTGDIHVIDITTGKKTGTFNMVGTGKLDSYPEIRYYSSTGNSLVKDGNDLYAVLTVNDGWPSAGALVKLQWVPETATPKDNTVYSFSYPQDVTAEKDTAAQAPVTFTAEGAATAVPDNTTFALKEPVDGMAVADDGVVTFTATDAHSGTTVTAQVTATYADGSSASAPVSFAVAADTKDNERYTPSYVQGMEATVGGSASSQISFTADGAQATPENVTYALSSQVDGMTVDADGTVTLTPVEAQADSTVEATVQVTYGDSTTEQTPVSFKVKAAEKEEPTTNTLYSFRYTFGDDAKGGAAKPGDTATKKPIFMKAGEYTDLPAASFPEITGYRLDTPDARSDLSIDSDSGVITFAPTTDEPIPDGDDFMYFSVPVTVTYADGSESSTSTGFTLLRGEKQPVEDKDNIIYSVNYAGVTEAFPSTPVTLAAPTLDVVATSEYETLPVENGTTFAAFPAGSGKELPAGMELADDGSLTYTAPANQQPGTVFAEVEVTFPDSSVGKAIAAFTVKEKKTTTADSIELHYTFSDDGTGGFAKPGESATKKPGFDKKAADGTVNPLREDEFPTVTGYRLTGTDIRADVSIDDKTGVVTFSPVSDKELSADQDKKLVSVTVTATFDDGSESIDAVLFTLVRGDDSTANSTTATTYSVQYAESKILEGPAGTPVAALPTMDKIATGEYETEAIPAGTVFEAYPADSTKALPPNVTVNPTDGSVTFTPSEDQAGSTLFAHVKVTFPDKSVTSAVAAMKVTEKQQQPTAEKYFVYYTGKNTGGGTIDLGPTGAKSATKQVVFATGDAEYHEDVDKDDYPAVTGYSLVTNRDDVTLDASSGQITFAPKDSSDVPDGERATIVYIPVTVTYSDGSTDVATATFTVFRPVSEIDPESVPMNERLAVFFGDSSAVSATVGQPASVEPVADMTLDATFNPIALPADTEIVAYPADDPERALPEGMVLGDDFTVTYTPPVSAAGQSVTGYFLVVFEDGTKGETLVTFAVSSDIPAPPEVNWTMQAATDGSADGVVVSGLDQGTGTVGQPVSVTPMLISSDNSPLPPNALFTLGDSAPSGATINPVTGQVTYTPVAEGSVSIPVVVVIGQRTVSTTVVFGVKAADKQPGGTTTTPADNGTDDTENQENTQQQLPPTGLLQALMTSPLLWLLLPLITIVTGLWYIAPTVLTLPAPGTR</sequence>
<evidence type="ECO:0000256" key="1">
    <source>
        <dbReference type="SAM" id="MobiDB-lite"/>
    </source>
</evidence>
<evidence type="ECO:0000259" key="4">
    <source>
        <dbReference type="Pfam" id="PF18957"/>
    </source>
</evidence>
<feature type="region of interest" description="Disordered" evidence="1">
    <location>
        <begin position="1873"/>
        <end position="1899"/>
    </location>
</feature>
<dbReference type="Proteomes" id="UP000664332">
    <property type="component" value="Unassembled WGS sequence"/>
</dbReference>
<feature type="domain" description="Long Rib" evidence="4">
    <location>
        <begin position="947"/>
        <end position="1038"/>
    </location>
</feature>
<dbReference type="EMBL" id="JAFLEQ010000003">
    <property type="protein sequence ID" value="MBN9643250.1"/>
    <property type="molecule type" value="Genomic_DNA"/>
</dbReference>
<evidence type="ECO:0000313" key="6">
    <source>
        <dbReference type="Proteomes" id="UP000664332"/>
    </source>
</evidence>
<feature type="domain" description="Long Rib" evidence="4">
    <location>
        <begin position="854"/>
        <end position="939"/>
    </location>
</feature>
<feature type="compositionally biased region" description="Basic and acidic residues" evidence="1">
    <location>
        <begin position="1307"/>
        <end position="1318"/>
    </location>
</feature>
<keyword evidence="3" id="KW-0732">Signal</keyword>
<feature type="transmembrane region" description="Helical" evidence="2">
    <location>
        <begin position="1915"/>
        <end position="1939"/>
    </location>
</feature>
<dbReference type="RefSeq" id="WP_207117713.1">
    <property type="nucleotide sequence ID" value="NZ_JAFLEQ010000003.1"/>
</dbReference>
<feature type="region of interest" description="Disordered" evidence="1">
    <location>
        <begin position="431"/>
        <end position="452"/>
    </location>
</feature>
<keyword evidence="6" id="KW-1185">Reference proteome</keyword>
<dbReference type="InterPro" id="IPR011044">
    <property type="entry name" value="Quino_amine_DH_bsu"/>
</dbReference>
<name>A0A939IWC0_9CORY</name>
<accession>A0A939IWC0</accession>
<evidence type="ECO:0000256" key="3">
    <source>
        <dbReference type="SAM" id="SignalP"/>
    </source>
</evidence>
<evidence type="ECO:0000256" key="2">
    <source>
        <dbReference type="SAM" id="Phobius"/>
    </source>
</evidence>
<feature type="signal peptide" evidence="3">
    <location>
        <begin position="1"/>
        <end position="33"/>
    </location>
</feature>
<proteinExistence type="predicted"/>
<dbReference type="SUPFAM" id="SSF50969">
    <property type="entry name" value="YVTN repeat-like/Quinoprotein amine dehydrogenase"/>
    <property type="match status" value="1"/>
</dbReference>
<dbReference type="InterPro" id="IPR044055">
    <property type="entry name" value="RibLong"/>
</dbReference>
<feature type="domain" description="Long Rib" evidence="4">
    <location>
        <begin position="1082"/>
        <end position="1155"/>
    </location>
</feature>
<gene>
    <name evidence="5" type="ORF">JZY06_01185</name>
</gene>
<dbReference type="Pfam" id="PF18957">
    <property type="entry name" value="RibLong"/>
    <property type="match status" value="5"/>
</dbReference>
<reference evidence="5" key="1">
    <citation type="submission" date="2021-03" db="EMBL/GenBank/DDBJ databases">
        <authorList>
            <person name="Sun Q."/>
        </authorList>
    </citation>
    <scope>NUCLEOTIDE SEQUENCE</scope>
    <source>
        <strain evidence="5">CCM 8862</strain>
    </source>
</reference>
<feature type="compositionally biased region" description="Polar residues" evidence="1">
    <location>
        <begin position="436"/>
        <end position="449"/>
    </location>
</feature>
<evidence type="ECO:0000313" key="5">
    <source>
        <dbReference type="EMBL" id="MBN9643250.1"/>
    </source>
</evidence>
<organism evidence="5 6">
    <name type="scientific">Corynebacterium mendelii</name>
    <dbReference type="NCBI Taxonomy" id="2765362"/>
    <lineage>
        <taxon>Bacteria</taxon>
        <taxon>Bacillati</taxon>
        <taxon>Actinomycetota</taxon>
        <taxon>Actinomycetes</taxon>
        <taxon>Mycobacteriales</taxon>
        <taxon>Corynebacteriaceae</taxon>
        <taxon>Corynebacterium</taxon>
    </lineage>
</organism>
<feature type="domain" description="Long Rib" evidence="4">
    <location>
        <begin position="1410"/>
        <end position="1516"/>
    </location>
</feature>
<feature type="domain" description="Long Rib" evidence="4">
    <location>
        <begin position="1567"/>
        <end position="1638"/>
    </location>
</feature>
<keyword evidence="2" id="KW-0812">Transmembrane</keyword>
<keyword evidence="2" id="KW-0472">Membrane</keyword>
<feature type="region of interest" description="Disordered" evidence="1">
    <location>
        <begin position="1304"/>
        <end position="1326"/>
    </location>
</feature>
<protein>
    <recommendedName>
        <fullName evidence="4">Long Rib domain-containing protein</fullName>
    </recommendedName>
</protein>
<feature type="chain" id="PRO_5037266517" description="Long Rib domain-containing protein" evidence="3">
    <location>
        <begin position="34"/>
        <end position="1945"/>
    </location>
</feature>
<comment type="caution">
    <text evidence="5">The sequence shown here is derived from an EMBL/GenBank/DDBJ whole genome shotgun (WGS) entry which is preliminary data.</text>
</comment>
<dbReference type="SUPFAM" id="SSF75011">
    <property type="entry name" value="3-carboxy-cis,cis-mucoante lactonizing enzyme"/>
    <property type="match status" value="1"/>
</dbReference>